<protein>
    <submittedName>
        <fullName evidence="1">Uncharacterized protein</fullName>
    </submittedName>
</protein>
<organism evidence="1 2">
    <name type="scientific">Necator americanus</name>
    <name type="common">Human hookworm</name>
    <dbReference type="NCBI Taxonomy" id="51031"/>
    <lineage>
        <taxon>Eukaryota</taxon>
        <taxon>Metazoa</taxon>
        <taxon>Ecdysozoa</taxon>
        <taxon>Nematoda</taxon>
        <taxon>Chromadorea</taxon>
        <taxon>Rhabditida</taxon>
        <taxon>Rhabditina</taxon>
        <taxon>Rhabditomorpha</taxon>
        <taxon>Strongyloidea</taxon>
        <taxon>Ancylostomatidae</taxon>
        <taxon>Bunostominae</taxon>
        <taxon>Necator</taxon>
    </lineage>
</organism>
<reference evidence="1 2" key="1">
    <citation type="submission" date="2023-08" db="EMBL/GenBank/DDBJ databases">
        <title>A Necator americanus chromosomal reference genome.</title>
        <authorList>
            <person name="Ilik V."/>
            <person name="Petrzelkova K.J."/>
            <person name="Pardy F."/>
            <person name="Fuh T."/>
            <person name="Niatou-Singa F.S."/>
            <person name="Gouil Q."/>
            <person name="Baker L."/>
            <person name="Ritchie M.E."/>
            <person name="Jex A.R."/>
            <person name="Gazzola D."/>
            <person name="Li H."/>
            <person name="Toshio Fujiwara R."/>
            <person name="Zhan B."/>
            <person name="Aroian R.V."/>
            <person name="Pafco B."/>
            <person name="Schwarz E.M."/>
        </authorList>
    </citation>
    <scope>NUCLEOTIDE SEQUENCE [LARGE SCALE GENOMIC DNA]</scope>
    <source>
        <strain evidence="1 2">Aroian</strain>
        <tissue evidence="1">Whole animal</tissue>
    </source>
</reference>
<sequence>MVAIFSGGARFTDVVFHCVSIVFYIIVNNDEDFINLKHRCSSRFLSGHLSPWRVIVRRNATDLGNQLRQRALTTRRLWCEGAMRALYIHFSRPL</sequence>
<accession>A0ABR1ETS6</accession>
<name>A0ABR1ETS6_NECAM</name>
<gene>
    <name evidence="1" type="primary">Necator_chrX.g25926</name>
    <name evidence="1" type="ORF">RB195_025760</name>
</gene>
<dbReference type="Proteomes" id="UP001303046">
    <property type="component" value="Unassembled WGS sequence"/>
</dbReference>
<evidence type="ECO:0000313" key="1">
    <source>
        <dbReference type="EMBL" id="KAK6766043.1"/>
    </source>
</evidence>
<proteinExistence type="predicted"/>
<dbReference type="EMBL" id="JAVFWL010000006">
    <property type="protein sequence ID" value="KAK6766043.1"/>
    <property type="molecule type" value="Genomic_DNA"/>
</dbReference>
<keyword evidence="2" id="KW-1185">Reference proteome</keyword>
<comment type="caution">
    <text evidence="1">The sequence shown here is derived from an EMBL/GenBank/DDBJ whole genome shotgun (WGS) entry which is preliminary data.</text>
</comment>
<evidence type="ECO:0000313" key="2">
    <source>
        <dbReference type="Proteomes" id="UP001303046"/>
    </source>
</evidence>